<evidence type="ECO:0000256" key="3">
    <source>
        <dbReference type="HAMAP-Rule" id="MF_03054"/>
    </source>
</evidence>
<organism evidence="4 5">
    <name type="scientific">Scheffersomyces spartinae</name>
    <dbReference type="NCBI Taxonomy" id="45513"/>
    <lineage>
        <taxon>Eukaryota</taxon>
        <taxon>Fungi</taxon>
        <taxon>Dikarya</taxon>
        <taxon>Ascomycota</taxon>
        <taxon>Saccharomycotina</taxon>
        <taxon>Pichiomycetes</taxon>
        <taxon>Debaryomycetaceae</taxon>
        <taxon>Scheffersomyces</taxon>
    </lineage>
</organism>
<dbReference type="HAMAP" id="MF_03054">
    <property type="entry name" value="CTU2"/>
    <property type="match status" value="1"/>
</dbReference>
<protein>
    <recommendedName>
        <fullName evidence="3">Cytoplasmic tRNA 2-thiolation protein 2</fullName>
    </recommendedName>
</protein>
<dbReference type="GO" id="GO:0005829">
    <property type="term" value="C:cytosol"/>
    <property type="evidence" value="ECO:0007669"/>
    <property type="project" value="TreeGrafter"/>
</dbReference>
<evidence type="ECO:0000256" key="2">
    <source>
        <dbReference type="ARBA" id="ARBA00022694"/>
    </source>
</evidence>
<comment type="caution">
    <text evidence="4">The sequence shown here is derived from an EMBL/GenBank/DDBJ whole genome shotgun (WGS) entry which is preliminary data.</text>
</comment>
<dbReference type="GO" id="GO:0016783">
    <property type="term" value="F:sulfurtransferase activity"/>
    <property type="evidence" value="ECO:0007669"/>
    <property type="project" value="TreeGrafter"/>
</dbReference>
<dbReference type="Proteomes" id="UP000790833">
    <property type="component" value="Unassembled WGS sequence"/>
</dbReference>
<dbReference type="InterPro" id="IPR019407">
    <property type="entry name" value="CTU2"/>
</dbReference>
<keyword evidence="5" id="KW-1185">Reference proteome</keyword>
<dbReference type="InterPro" id="IPR014729">
    <property type="entry name" value="Rossmann-like_a/b/a_fold"/>
</dbReference>
<comment type="function">
    <text evidence="3">Plays a central role in 2-thiolation of mcm(5)S(2)U at tRNA wobble positions of tRNA(Lys), tRNA(Glu) and tRNA(Gln). May act by forming a heterodimer with NCS6 that ligates sulfur from thiocarboxylated URM1 onto the uridine of tRNAs at wobble position. Prior mcm(5) tRNA modification by the elongator complex is required for 2-thiolation. May also be involved in protein urmylation.</text>
</comment>
<dbReference type="GO" id="GO:0000049">
    <property type="term" value="F:tRNA binding"/>
    <property type="evidence" value="ECO:0007669"/>
    <property type="project" value="InterPro"/>
</dbReference>
<evidence type="ECO:0000313" key="5">
    <source>
        <dbReference type="Proteomes" id="UP000790833"/>
    </source>
</evidence>
<dbReference type="GeneID" id="66117152"/>
<evidence type="ECO:0000256" key="1">
    <source>
        <dbReference type="ARBA" id="ARBA00022490"/>
    </source>
</evidence>
<accession>A0A9P7VCA7</accession>
<name>A0A9P7VCA7_9ASCO</name>
<dbReference type="OrthoDB" id="25129at2759"/>
<comment type="subcellular location">
    <subcellularLocation>
        <location evidence="3">Cytoplasm</location>
    </subcellularLocation>
</comment>
<dbReference type="RefSeq" id="XP_043050799.1">
    <property type="nucleotide sequence ID" value="XM_043194475.1"/>
</dbReference>
<reference evidence="4" key="1">
    <citation type="submission" date="2021-03" db="EMBL/GenBank/DDBJ databases">
        <authorList>
            <person name="Palmer J.M."/>
        </authorList>
    </citation>
    <scope>NUCLEOTIDE SEQUENCE</scope>
    <source>
        <strain evidence="4">ARV_011</strain>
    </source>
</reference>
<dbReference type="GO" id="GO:0032447">
    <property type="term" value="P:protein urmylation"/>
    <property type="evidence" value="ECO:0007669"/>
    <property type="project" value="UniProtKB-UniRule"/>
</dbReference>
<dbReference type="SUPFAM" id="SSF52402">
    <property type="entry name" value="Adenine nucleotide alpha hydrolases-like"/>
    <property type="match status" value="1"/>
</dbReference>
<dbReference type="PANTHER" id="PTHR20882:SF14">
    <property type="entry name" value="CYTOPLASMIC TRNA 2-THIOLATION PROTEIN 2"/>
    <property type="match status" value="1"/>
</dbReference>
<dbReference type="Gene3D" id="3.40.50.620">
    <property type="entry name" value="HUPs"/>
    <property type="match status" value="1"/>
</dbReference>
<dbReference type="AlphaFoldDB" id="A0A9P7VCA7"/>
<keyword evidence="1 3" id="KW-0963">Cytoplasm</keyword>
<proteinExistence type="inferred from homology"/>
<comment type="pathway">
    <text evidence="3">tRNA modification; 5-methoxycarbonylmethyl-2-thiouridine-tRNA biosynthesis.</text>
</comment>
<dbReference type="GO" id="GO:0002143">
    <property type="term" value="P:tRNA wobble position uridine thiolation"/>
    <property type="evidence" value="ECO:0007669"/>
    <property type="project" value="TreeGrafter"/>
</dbReference>
<comment type="similarity">
    <text evidence="3">Belongs to the CTU2/NCS2 family.</text>
</comment>
<dbReference type="GO" id="GO:0016779">
    <property type="term" value="F:nucleotidyltransferase activity"/>
    <property type="evidence" value="ECO:0007669"/>
    <property type="project" value="UniProtKB-UniRule"/>
</dbReference>
<dbReference type="EMBL" id="JAHMUF010000004">
    <property type="protein sequence ID" value="KAG7195252.1"/>
    <property type="molecule type" value="Genomic_DNA"/>
</dbReference>
<evidence type="ECO:0000313" key="4">
    <source>
        <dbReference type="EMBL" id="KAG7195252.1"/>
    </source>
</evidence>
<gene>
    <name evidence="3 4" type="primary">NCS2</name>
    <name evidence="3" type="synonym">CTU2</name>
    <name evidence="4" type="ORF">KQ657_003778</name>
</gene>
<dbReference type="Pfam" id="PF10288">
    <property type="entry name" value="CTU2"/>
    <property type="match status" value="1"/>
</dbReference>
<keyword evidence="2 3" id="KW-0819">tRNA processing</keyword>
<sequence length="451" mass="49782">MEGKAVITYYEGFDVVCSRCKTEPATVCARLDSYCTPCFVRFIRGKQRKLMKGEQFKAKHASKQSLGEPQKVLLAFSGGVSSVVLFDVLASNLEEQMANKGTRGQQGFELIVVNLDETIVKSIDKKVRSIIKDLISLYPTVSIQYLILPLHAFVADKSSLAKLSLTSEFGVKLQDIDTAAAAATTFESLLLTVSSKSAVEDLLAVVQSQLLLQTAYQEKCQTLVMGHNTTRLANEIISLTVKGRGGIIHKDIADHKEHFKDTQIEILYPLRGVLQAEIDAYAKLTGLDVHVAKYTEIKSRVNKNLTVNDLSTQYFRTLDLLGYGNTASTVLKSGEKLGEPRGTAISHCRMCGEDIRLPPRTWLNNITTNEGVPLETEEELRNLEAFNREYPSISNGVQDNSAAAGVGVVDVCYGCTLSLQAAKPTLVWPVRHNEKDIINEYVLTDNEEDEV</sequence>
<dbReference type="PANTHER" id="PTHR20882">
    <property type="entry name" value="CYTOPLASMIC TRNA 2-THIOLATION PROTEIN 2"/>
    <property type="match status" value="1"/>
</dbReference>